<dbReference type="PROSITE" id="PS00523">
    <property type="entry name" value="SULFATASE_1"/>
    <property type="match status" value="1"/>
</dbReference>
<name>A0ABQ1UXW3_9BACT</name>
<sequence>MRIQIFVGCFVGSLFMMGCQSTANKTTKEQNKPNIIYIYADDMGFGEVGTNGQEKIKTPNLDKMAAEGMVFSQHYTSSPVCAPARCGLMTGLHTGHAYIRGNKPVLPASFTDDIENGQQPLPEGTVTIGKMLQDAGYVTGAIGKWGLGMTGNSGAPNKQGFDYFYGYLDQRQAHNYYPTHLWENAQWDTLANPYIFVHAPTSRGSKGNAMAMEHFAKSNLAYGDEGFFEAYKGEEYAVDKMTEKATQFIRGHKDQPFFLYLPYTIPHVSLQVPDAALEPYLGSFDEEPYLGQQGYAPHEFPKSAYAAMISYLDQEVGKILQLLKAEGLDENTLVIFTSDNGPTFNGGVDAAYFNSTAGLRGLKMDVYEGGIRMPMIARWPGKVPANSKTDHVSAQYDVMATLADLTGTDAPNTDGISFLPALMGNINKQKHHEFLYFEYPEKGGQLGIRMGKWKGVKTGLKKAPRAEWELYDLEKDVNETNDIAGYHEDIIKQLDAIAKREHKTPNFKQWGFMEQVLESRTSEE</sequence>
<dbReference type="Gene3D" id="3.40.720.10">
    <property type="entry name" value="Alkaline Phosphatase, subunit A"/>
    <property type="match status" value="1"/>
</dbReference>
<dbReference type="InterPro" id="IPR024607">
    <property type="entry name" value="Sulfatase_CS"/>
</dbReference>
<keyword evidence="2" id="KW-0378">Hydrolase</keyword>
<protein>
    <submittedName>
        <fullName evidence="4">N-acetylgalactosamine-6-sulfatase</fullName>
    </submittedName>
</protein>
<dbReference type="Proteomes" id="UP000647339">
    <property type="component" value="Unassembled WGS sequence"/>
</dbReference>
<dbReference type="PROSITE" id="PS51257">
    <property type="entry name" value="PROKAR_LIPOPROTEIN"/>
    <property type="match status" value="1"/>
</dbReference>
<accession>A0ABQ1UXW3</accession>
<organism evidence="4 5">
    <name type="scientific">Echinicola rosea</name>
    <dbReference type="NCBI Taxonomy" id="1807691"/>
    <lineage>
        <taxon>Bacteria</taxon>
        <taxon>Pseudomonadati</taxon>
        <taxon>Bacteroidota</taxon>
        <taxon>Cytophagia</taxon>
        <taxon>Cytophagales</taxon>
        <taxon>Cyclobacteriaceae</taxon>
        <taxon>Echinicola</taxon>
    </lineage>
</organism>
<dbReference type="Pfam" id="PF00884">
    <property type="entry name" value="Sulfatase"/>
    <property type="match status" value="1"/>
</dbReference>
<dbReference type="PANTHER" id="PTHR43751">
    <property type="entry name" value="SULFATASE"/>
    <property type="match status" value="1"/>
</dbReference>
<evidence type="ECO:0000313" key="5">
    <source>
        <dbReference type="Proteomes" id="UP000647339"/>
    </source>
</evidence>
<feature type="domain" description="Sulfatase N-terminal" evidence="3">
    <location>
        <begin position="33"/>
        <end position="407"/>
    </location>
</feature>
<comment type="similarity">
    <text evidence="1">Belongs to the sulfatase family.</text>
</comment>
<evidence type="ECO:0000256" key="1">
    <source>
        <dbReference type="ARBA" id="ARBA00008779"/>
    </source>
</evidence>
<keyword evidence="5" id="KW-1185">Reference proteome</keyword>
<dbReference type="RefSeq" id="WP_137403191.1">
    <property type="nucleotide sequence ID" value="NZ_BMIU01000007.1"/>
</dbReference>
<dbReference type="SUPFAM" id="SSF53649">
    <property type="entry name" value="Alkaline phosphatase-like"/>
    <property type="match status" value="1"/>
</dbReference>
<dbReference type="CDD" id="cd16145">
    <property type="entry name" value="ARS_like"/>
    <property type="match status" value="1"/>
</dbReference>
<comment type="caution">
    <text evidence="4">The sequence shown here is derived from an EMBL/GenBank/DDBJ whole genome shotgun (WGS) entry which is preliminary data.</text>
</comment>
<evidence type="ECO:0000313" key="4">
    <source>
        <dbReference type="EMBL" id="GGF29408.1"/>
    </source>
</evidence>
<dbReference type="InterPro" id="IPR000917">
    <property type="entry name" value="Sulfatase_N"/>
</dbReference>
<proteinExistence type="inferred from homology"/>
<evidence type="ECO:0000256" key="2">
    <source>
        <dbReference type="ARBA" id="ARBA00022801"/>
    </source>
</evidence>
<dbReference type="InterPro" id="IPR052701">
    <property type="entry name" value="GAG_Ulvan_Degrading_Sulfatases"/>
</dbReference>
<dbReference type="EMBL" id="BMIU01000007">
    <property type="protein sequence ID" value="GGF29408.1"/>
    <property type="molecule type" value="Genomic_DNA"/>
</dbReference>
<dbReference type="InterPro" id="IPR017850">
    <property type="entry name" value="Alkaline_phosphatase_core_sf"/>
</dbReference>
<dbReference type="Gene3D" id="3.30.1120.10">
    <property type="match status" value="1"/>
</dbReference>
<dbReference type="PANTHER" id="PTHR43751:SF3">
    <property type="entry name" value="SULFATASE N-TERMINAL DOMAIN-CONTAINING PROTEIN"/>
    <property type="match status" value="1"/>
</dbReference>
<gene>
    <name evidence="4" type="ORF">GCM10011339_17060</name>
</gene>
<reference evidence="5" key="1">
    <citation type="journal article" date="2019" name="Int. J. Syst. Evol. Microbiol.">
        <title>The Global Catalogue of Microorganisms (GCM) 10K type strain sequencing project: providing services to taxonomists for standard genome sequencing and annotation.</title>
        <authorList>
            <consortium name="The Broad Institute Genomics Platform"/>
            <consortium name="The Broad Institute Genome Sequencing Center for Infectious Disease"/>
            <person name="Wu L."/>
            <person name="Ma J."/>
        </authorList>
    </citation>
    <scope>NUCLEOTIDE SEQUENCE [LARGE SCALE GENOMIC DNA]</scope>
    <source>
        <strain evidence="5">CGMCC 1.15407</strain>
    </source>
</reference>
<evidence type="ECO:0000259" key="3">
    <source>
        <dbReference type="Pfam" id="PF00884"/>
    </source>
</evidence>